<proteinExistence type="predicted"/>
<dbReference type="Proteomes" id="UP000756346">
    <property type="component" value="Unassembled WGS sequence"/>
</dbReference>
<feature type="signal peptide" evidence="2">
    <location>
        <begin position="1"/>
        <end position="29"/>
    </location>
</feature>
<protein>
    <recommendedName>
        <fullName evidence="5">Carbohydrate-binding module family 19 domain-containing protein</fullName>
    </recommendedName>
</protein>
<accession>A0A9P9BVS2</accession>
<evidence type="ECO:0008006" key="5">
    <source>
        <dbReference type="Google" id="ProtNLM"/>
    </source>
</evidence>
<reference evidence="3" key="1">
    <citation type="journal article" date="2021" name="Nat. Commun.">
        <title>Genetic determinants of endophytism in the Arabidopsis root mycobiome.</title>
        <authorList>
            <person name="Mesny F."/>
            <person name="Miyauchi S."/>
            <person name="Thiergart T."/>
            <person name="Pickel B."/>
            <person name="Atanasova L."/>
            <person name="Karlsson M."/>
            <person name="Huettel B."/>
            <person name="Barry K.W."/>
            <person name="Haridas S."/>
            <person name="Chen C."/>
            <person name="Bauer D."/>
            <person name="Andreopoulos W."/>
            <person name="Pangilinan J."/>
            <person name="LaButti K."/>
            <person name="Riley R."/>
            <person name="Lipzen A."/>
            <person name="Clum A."/>
            <person name="Drula E."/>
            <person name="Henrissat B."/>
            <person name="Kohler A."/>
            <person name="Grigoriev I.V."/>
            <person name="Martin F.M."/>
            <person name="Hacquard S."/>
        </authorList>
    </citation>
    <scope>NUCLEOTIDE SEQUENCE</scope>
    <source>
        <strain evidence="3">MPI-CAGE-CH-0230</strain>
    </source>
</reference>
<feature type="compositionally biased region" description="Pro residues" evidence="1">
    <location>
        <begin position="97"/>
        <end position="110"/>
    </location>
</feature>
<dbReference type="RefSeq" id="XP_046018643.1">
    <property type="nucleotide sequence ID" value="XM_046160772.1"/>
</dbReference>
<dbReference type="GeneID" id="70190318"/>
<keyword evidence="4" id="KW-1185">Reference proteome</keyword>
<gene>
    <name evidence="3" type="ORF">B0I36DRAFT_379526</name>
</gene>
<keyword evidence="2" id="KW-0732">Signal</keyword>
<dbReference type="AlphaFoldDB" id="A0A9P9BVS2"/>
<organism evidence="3 4">
    <name type="scientific">Microdochium trichocladiopsis</name>
    <dbReference type="NCBI Taxonomy" id="1682393"/>
    <lineage>
        <taxon>Eukaryota</taxon>
        <taxon>Fungi</taxon>
        <taxon>Dikarya</taxon>
        <taxon>Ascomycota</taxon>
        <taxon>Pezizomycotina</taxon>
        <taxon>Sordariomycetes</taxon>
        <taxon>Xylariomycetidae</taxon>
        <taxon>Xylariales</taxon>
        <taxon>Microdochiaceae</taxon>
        <taxon>Microdochium</taxon>
    </lineage>
</organism>
<evidence type="ECO:0000313" key="4">
    <source>
        <dbReference type="Proteomes" id="UP000756346"/>
    </source>
</evidence>
<dbReference type="OrthoDB" id="10544504at2759"/>
<comment type="caution">
    <text evidence="3">The sequence shown here is derived from an EMBL/GenBank/DDBJ whole genome shotgun (WGS) entry which is preliminary data.</text>
</comment>
<feature type="region of interest" description="Disordered" evidence="1">
    <location>
        <begin position="54"/>
        <end position="110"/>
    </location>
</feature>
<feature type="compositionally biased region" description="Low complexity" evidence="1">
    <location>
        <begin position="56"/>
        <end position="83"/>
    </location>
</feature>
<evidence type="ECO:0000256" key="1">
    <source>
        <dbReference type="SAM" id="MobiDB-lite"/>
    </source>
</evidence>
<sequence length="170" mass="17577">MHHLNFRSLLTTAGLLAAVIIVAPLGVSALPTTPSSSSRTRTVEIILPKNCGPVQAPAAPIQSSTTPTAPPAVSTNNNNNSSSNDDDNDNLDLPPGSSIPPDPFFPPAAPEPCPDVGGQLCMWFYPAGPSRMECRADGAYHLLGTCSIGNVCQMDATGKAVCVPQTLKAV</sequence>
<evidence type="ECO:0000256" key="2">
    <source>
        <dbReference type="SAM" id="SignalP"/>
    </source>
</evidence>
<evidence type="ECO:0000313" key="3">
    <source>
        <dbReference type="EMBL" id="KAH7040588.1"/>
    </source>
</evidence>
<feature type="chain" id="PRO_5040252457" description="Carbohydrate-binding module family 19 domain-containing protein" evidence="2">
    <location>
        <begin position="30"/>
        <end position="170"/>
    </location>
</feature>
<dbReference type="EMBL" id="JAGTJQ010000001">
    <property type="protein sequence ID" value="KAH7040588.1"/>
    <property type="molecule type" value="Genomic_DNA"/>
</dbReference>
<name>A0A9P9BVS2_9PEZI</name>